<reference evidence="2 3" key="2">
    <citation type="submission" date="2019-01" db="EMBL/GenBank/DDBJ databases">
        <title>The decoding of complex shrimp genome reveals the adaptation for benthos swimmer, frequently molting mechanism and breeding impact on genome.</title>
        <authorList>
            <person name="Sun Y."/>
            <person name="Gao Y."/>
            <person name="Yu Y."/>
        </authorList>
    </citation>
    <scope>NUCLEOTIDE SEQUENCE [LARGE SCALE GENOMIC DNA]</scope>
    <source>
        <tissue evidence="2">Muscle</tissue>
    </source>
</reference>
<organism evidence="2 3">
    <name type="scientific">Penaeus vannamei</name>
    <name type="common">Whiteleg shrimp</name>
    <name type="synonym">Litopenaeus vannamei</name>
    <dbReference type="NCBI Taxonomy" id="6689"/>
    <lineage>
        <taxon>Eukaryota</taxon>
        <taxon>Metazoa</taxon>
        <taxon>Ecdysozoa</taxon>
        <taxon>Arthropoda</taxon>
        <taxon>Crustacea</taxon>
        <taxon>Multicrustacea</taxon>
        <taxon>Malacostraca</taxon>
        <taxon>Eumalacostraca</taxon>
        <taxon>Eucarida</taxon>
        <taxon>Decapoda</taxon>
        <taxon>Dendrobranchiata</taxon>
        <taxon>Penaeoidea</taxon>
        <taxon>Penaeidae</taxon>
        <taxon>Penaeus</taxon>
    </lineage>
</organism>
<feature type="compositionally biased region" description="Basic and acidic residues" evidence="1">
    <location>
        <begin position="363"/>
        <end position="372"/>
    </location>
</feature>
<sequence length="372" mass="38922">MHGGTLNADEREEEKGKKKAKVGESAAFPFTCPSSPASLTSPSSAPPPQPPSLPFPCLSSLLLPFPYPSPAFFPSLSSVFLPSPPSPLSSPPSPPFLPSLPTSLSAVLPSPPSLFPPPPPSGPEADFAELLSYACLVLQVRLGVELWEVGEPLGRAAGDPGGEGVGGALSPPGDSQGGPGGPGTTRSDSSRSDTSSSGASSSCCSSSGGPRRPCLHAALSDPGYESAHLPDDDRDDPEHSRRQQLCHSGGGMSLRERCEGRDGSPLHQGLTRSRSFGGLLSHRRPCHRPGTCAASCRSRRTSRCPSRRGRNARRRSARAWPPAFGSACPSPGRTSTPSGRHSRIRSCSRCLIKASTSPHPHSPRNDIVEMRN</sequence>
<proteinExistence type="predicted"/>
<keyword evidence="3" id="KW-1185">Reference proteome</keyword>
<gene>
    <name evidence="2" type="ORF">C7M84_013708</name>
</gene>
<feature type="compositionally biased region" description="Low complexity" evidence="1">
    <location>
        <begin position="184"/>
        <end position="212"/>
    </location>
</feature>
<evidence type="ECO:0000256" key="1">
    <source>
        <dbReference type="SAM" id="MobiDB-lite"/>
    </source>
</evidence>
<evidence type="ECO:0000313" key="2">
    <source>
        <dbReference type="EMBL" id="ROT68171.1"/>
    </source>
</evidence>
<feature type="compositionally biased region" description="Low complexity" evidence="1">
    <location>
        <begin position="33"/>
        <end position="43"/>
    </location>
</feature>
<feature type="region of interest" description="Disordered" evidence="1">
    <location>
        <begin position="1"/>
        <end position="51"/>
    </location>
</feature>
<accession>A0A423SVE1</accession>
<name>A0A423SVE1_PENVA</name>
<feature type="compositionally biased region" description="Basic and acidic residues" evidence="1">
    <location>
        <begin position="228"/>
        <end position="241"/>
    </location>
</feature>
<feature type="region of interest" description="Disordered" evidence="1">
    <location>
        <begin position="82"/>
        <end position="123"/>
    </location>
</feature>
<dbReference type="EMBL" id="QCYY01002711">
    <property type="protein sequence ID" value="ROT68171.1"/>
    <property type="molecule type" value="Genomic_DNA"/>
</dbReference>
<protein>
    <submittedName>
        <fullName evidence="2">Uncharacterized protein</fullName>
    </submittedName>
</protein>
<dbReference type="Proteomes" id="UP000283509">
    <property type="component" value="Unassembled WGS sequence"/>
</dbReference>
<feature type="region of interest" description="Disordered" evidence="1">
    <location>
        <begin position="155"/>
        <end position="372"/>
    </location>
</feature>
<comment type="caution">
    <text evidence="2">The sequence shown here is derived from an EMBL/GenBank/DDBJ whole genome shotgun (WGS) entry which is preliminary data.</text>
</comment>
<feature type="compositionally biased region" description="Pro residues" evidence="1">
    <location>
        <begin position="82"/>
        <end position="98"/>
    </location>
</feature>
<feature type="compositionally biased region" description="Basic and acidic residues" evidence="1">
    <location>
        <begin position="254"/>
        <end position="264"/>
    </location>
</feature>
<reference evidence="2 3" key="1">
    <citation type="submission" date="2018-04" db="EMBL/GenBank/DDBJ databases">
        <authorList>
            <person name="Zhang X."/>
            <person name="Yuan J."/>
            <person name="Li F."/>
            <person name="Xiang J."/>
        </authorList>
    </citation>
    <scope>NUCLEOTIDE SEQUENCE [LARGE SCALE GENOMIC DNA]</scope>
    <source>
        <tissue evidence="2">Muscle</tissue>
    </source>
</reference>
<feature type="compositionally biased region" description="Pro residues" evidence="1">
    <location>
        <begin position="109"/>
        <end position="122"/>
    </location>
</feature>
<dbReference type="AlphaFoldDB" id="A0A423SVE1"/>
<feature type="compositionally biased region" description="Low complexity" evidence="1">
    <location>
        <begin position="99"/>
        <end position="108"/>
    </location>
</feature>
<evidence type="ECO:0000313" key="3">
    <source>
        <dbReference type="Proteomes" id="UP000283509"/>
    </source>
</evidence>
<feature type="compositionally biased region" description="Basic residues" evidence="1">
    <location>
        <begin position="297"/>
        <end position="317"/>
    </location>
</feature>